<feature type="transmembrane region" description="Helical" evidence="6">
    <location>
        <begin position="47"/>
        <end position="68"/>
    </location>
</feature>
<accession>A0A139SKU0</accession>
<keyword evidence="2" id="KW-1003">Cell membrane</keyword>
<keyword evidence="5 6" id="KW-0472">Membrane</keyword>
<evidence type="ECO:0000256" key="1">
    <source>
        <dbReference type="ARBA" id="ARBA00004651"/>
    </source>
</evidence>
<dbReference type="InterPro" id="IPR005495">
    <property type="entry name" value="LptG/LptF_permease"/>
</dbReference>
<reference evidence="8" key="1">
    <citation type="submission" date="2016-02" db="EMBL/GenBank/DDBJ databases">
        <authorList>
            <person name="Sanders J.G."/>
            <person name="Lin J.Y."/>
            <person name="Wertz J.T."/>
            <person name="Russell J.A."/>
            <person name="Moreau C.S."/>
            <person name="Powell S."/>
        </authorList>
    </citation>
    <scope>NUCLEOTIDE SEQUENCE [LARGE SCALE GENOMIC DNA]</scope>
    <source>
        <strain evidence="8">CAG34</strain>
    </source>
</reference>
<evidence type="ECO:0000256" key="5">
    <source>
        <dbReference type="ARBA" id="ARBA00023136"/>
    </source>
</evidence>
<organism evidence="7 8">
    <name type="scientific">Cephaloticoccus primus</name>
    <dbReference type="NCBI Taxonomy" id="1548207"/>
    <lineage>
        <taxon>Bacteria</taxon>
        <taxon>Pseudomonadati</taxon>
        <taxon>Verrucomicrobiota</taxon>
        <taxon>Opitutia</taxon>
        <taxon>Opitutales</taxon>
        <taxon>Opitutaceae</taxon>
        <taxon>Cephaloticoccus</taxon>
    </lineage>
</organism>
<protein>
    <recommendedName>
        <fullName evidence="9">Permease</fullName>
    </recommendedName>
</protein>
<feature type="transmembrane region" description="Helical" evidence="6">
    <location>
        <begin position="355"/>
        <end position="372"/>
    </location>
</feature>
<evidence type="ECO:0000313" key="8">
    <source>
        <dbReference type="Proteomes" id="UP000070058"/>
    </source>
</evidence>
<evidence type="ECO:0008006" key="9">
    <source>
        <dbReference type="Google" id="ProtNLM"/>
    </source>
</evidence>
<gene>
    <name evidence="7" type="ORF">AXK11_07425</name>
</gene>
<feature type="transmembrane region" description="Helical" evidence="6">
    <location>
        <begin position="299"/>
        <end position="316"/>
    </location>
</feature>
<dbReference type="PANTHER" id="PTHR33529">
    <property type="entry name" value="SLR0882 PROTEIN-RELATED"/>
    <property type="match status" value="1"/>
</dbReference>
<keyword evidence="4 6" id="KW-1133">Transmembrane helix</keyword>
<evidence type="ECO:0000313" key="7">
    <source>
        <dbReference type="EMBL" id="KXU35183.1"/>
    </source>
</evidence>
<proteinExistence type="predicted"/>
<keyword evidence="3 6" id="KW-0812">Transmembrane</keyword>
<comment type="caution">
    <text evidence="7">The sequence shown here is derived from an EMBL/GenBank/DDBJ whole genome shotgun (WGS) entry which is preliminary data.</text>
</comment>
<dbReference type="GO" id="GO:0015920">
    <property type="term" value="P:lipopolysaccharide transport"/>
    <property type="evidence" value="ECO:0007669"/>
    <property type="project" value="TreeGrafter"/>
</dbReference>
<feature type="transmembrane region" description="Helical" evidence="6">
    <location>
        <begin position="323"/>
        <end position="343"/>
    </location>
</feature>
<dbReference type="Pfam" id="PF03739">
    <property type="entry name" value="LptF_LptG"/>
    <property type="match status" value="1"/>
</dbReference>
<dbReference type="STRING" id="1548207.AXK11_07425"/>
<evidence type="ECO:0000256" key="4">
    <source>
        <dbReference type="ARBA" id="ARBA00022989"/>
    </source>
</evidence>
<dbReference type="AlphaFoldDB" id="A0A139SKU0"/>
<evidence type="ECO:0000256" key="6">
    <source>
        <dbReference type="SAM" id="Phobius"/>
    </source>
</evidence>
<name>A0A139SKU0_9BACT</name>
<evidence type="ECO:0000256" key="3">
    <source>
        <dbReference type="ARBA" id="ARBA00022692"/>
    </source>
</evidence>
<keyword evidence="8" id="KW-1185">Reference proteome</keyword>
<feature type="transmembrane region" description="Helical" evidence="6">
    <location>
        <begin position="89"/>
        <end position="109"/>
    </location>
</feature>
<dbReference type="Proteomes" id="UP000070058">
    <property type="component" value="Unassembled WGS sequence"/>
</dbReference>
<comment type="subcellular location">
    <subcellularLocation>
        <location evidence="1">Cell membrane</location>
        <topology evidence="1">Multi-pass membrane protein</topology>
    </subcellularLocation>
</comment>
<dbReference type="PANTHER" id="PTHR33529:SF6">
    <property type="entry name" value="YJGP_YJGQ FAMILY PERMEASE"/>
    <property type="match status" value="1"/>
</dbReference>
<sequence>MFGACLAAVALFGFVLLLGNAIRDLLGLVLADQLPLPAFLELLVLLVPYVAAYALPMGILTGVLLTLGRLSADSEITAMRAAGVSVWRLSRPILLLGLAGMGLGLYLNFEAMPRARTRYQHTLAEVVRSNPLRFIVPHTFIREFPGFVVYVGEKEGTLLRDFWIWELDAQQRVLRIVHAQTGQFDFDEEANALLLSLHQAQVESRDRANPEDFSKPPLVGTFARSEQVRLPLDSVFARRTVRQKLKWLTLAELRERAAELAAAKSAAEAQHNADASELKAHAQRLLELRLVLQEKGQNALAILSFAAIGIPLGIRVSRRETSANLGVAVAISLGYYFLNVAAGWLDRQPELRPDLLLWLPNLLCLALAWRLFRRIGQN</sequence>
<dbReference type="EMBL" id="LSZQ01000052">
    <property type="protein sequence ID" value="KXU35183.1"/>
    <property type="molecule type" value="Genomic_DNA"/>
</dbReference>
<dbReference type="GO" id="GO:0043190">
    <property type="term" value="C:ATP-binding cassette (ABC) transporter complex"/>
    <property type="evidence" value="ECO:0007669"/>
    <property type="project" value="TreeGrafter"/>
</dbReference>
<evidence type="ECO:0000256" key="2">
    <source>
        <dbReference type="ARBA" id="ARBA00022475"/>
    </source>
</evidence>